<dbReference type="PANTHER" id="PTHR46865:SF7">
    <property type="entry name" value="MONOOXYGENASE, PUTATIVE (AFU_ORTHOLOGUE AFUA_8G07040)-RELATED"/>
    <property type="match status" value="1"/>
</dbReference>
<name>A0ABR4K7X3_9EURO</name>
<evidence type="ECO:0000256" key="2">
    <source>
        <dbReference type="ARBA" id="ARBA00022827"/>
    </source>
</evidence>
<evidence type="ECO:0000256" key="3">
    <source>
        <dbReference type="ARBA" id="ARBA00023002"/>
    </source>
</evidence>
<dbReference type="Gene3D" id="3.50.50.60">
    <property type="entry name" value="FAD/NAD(P)-binding domain"/>
    <property type="match status" value="1"/>
</dbReference>
<dbReference type="InterPro" id="IPR002938">
    <property type="entry name" value="FAD-bd"/>
</dbReference>
<organism evidence="5 6">
    <name type="scientific">Aspergillus pseudoustus</name>
    <dbReference type="NCBI Taxonomy" id="1810923"/>
    <lineage>
        <taxon>Eukaryota</taxon>
        <taxon>Fungi</taxon>
        <taxon>Dikarya</taxon>
        <taxon>Ascomycota</taxon>
        <taxon>Pezizomycotina</taxon>
        <taxon>Eurotiomycetes</taxon>
        <taxon>Eurotiomycetidae</taxon>
        <taxon>Eurotiales</taxon>
        <taxon>Aspergillaceae</taxon>
        <taxon>Aspergillus</taxon>
        <taxon>Aspergillus subgen. Nidulantes</taxon>
    </lineage>
</organism>
<gene>
    <name evidence="5" type="ORF">BJY01DRAFT_159970</name>
</gene>
<dbReference type="Proteomes" id="UP001610446">
    <property type="component" value="Unassembled WGS sequence"/>
</dbReference>
<evidence type="ECO:0000256" key="1">
    <source>
        <dbReference type="ARBA" id="ARBA00022630"/>
    </source>
</evidence>
<comment type="caution">
    <text evidence="5">The sequence shown here is derived from an EMBL/GenBank/DDBJ whole genome shotgun (WGS) entry which is preliminary data.</text>
</comment>
<dbReference type="PRINTS" id="PR00420">
    <property type="entry name" value="RNGMNOXGNASE"/>
</dbReference>
<dbReference type="Pfam" id="PF01494">
    <property type="entry name" value="FAD_binding_3"/>
    <property type="match status" value="1"/>
</dbReference>
<accession>A0ABR4K7X3</accession>
<protein>
    <recommendedName>
        <fullName evidence="4">FAD-binding domain-containing protein</fullName>
    </recommendedName>
</protein>
<dbReference type="PANTHER" id="PTHR46865">
    <property type="entry name" value="OXIDOREDUCTASE-RELATED"/>
    <property type="match status" value="1"/>
</dbReference>
<proteinExistence type="predicted"/>
<reference evidence="5 6" key="1">
    <citation type="submission" date="2024-07" db="EMBL/GenBank/DDBJ databases">
        <title>Section-level genome sequencing and comparative genomics of Aspergillus sections Usti and Cavernicolus.</title>
        <authorList>
            <consortium name="Lawrence Berkeley National Laboratory"/>
            <person name="Nybo J.L."/>
            <person name="Vesth T.C."/>
            <person name="Theobald S."/>
            <person name="Frisvad J.C."/>
            <person name="Larsen T.O."/>
            <person name="Kjaerboelling I."/>
            <person name="Rothschild-Mancinelli K."/>
            <person name="Lyhne E.K."/>
            <person name="Kogle M.E."/>
            <person name="Barry K."/>
            <person name="Clum A."/>
            <person name="Na H."/>
            <person name="Ledsgaard L."/>
            <person name="Lin J."/>
            <person name="Lipzen A."/>
            <person name="Kuo A."/>
            <person name="Riley R."/>
            <person name="Mondo S."/>
            <person name="Labutti K."/>
            <person name="Haridas S."/>
            <person name="Pangalinan J."/>
            <person name="Salamov A.A."/>
            <person name="Simmons B.A."/>
            <person name="Magnuson J.K."/>
            <person name="Chen J."/>
            <person name="Drula E."/>
            <person name="Henrissat B."/>
            <person name="Wiebenga A."/>
            <person name="Lubbers R.J."/>
            <person name="Gomes A.C."/>
            <person name="Makela M.R."/>
            <person name="Stajich J."/>
            <person name="Grigoriev I.V."/>
            <person name="Mortensen U.H."/>
            <person name="De Vries R.P."/>
            <person name="Baker S.E."/>
            <person name="Andersen M.R."/>
        </authorList>
    </citation>
    <scope>NUCLEOTIDE SEQUENCE [LARGE SCALE GENOMIC DNA]</scope>
    <source>
        <strain evidence="5 6">CBS 123904</strain>
    </source>
</reference>
<evidence type="ECO:0000313" key="6">
    <source>
        <dbReference type="Proteomes" id="UP001610446"/>
    </source>
</evidence>
<dbReference type="InterPro" id="IPR036188">
    <property type="entry name" value="FAD/NAD-bd_sf"/>
</dbReference>
<dbReference type="EMBL" id="JBFXLU010000050">
    <property type="protein sequence ID" value="KAL2848409.1"/>
    <property type="molecule type" value="Genomic_DNA"/>
</dbReference>
<feature type="domain" description="FAD-binding" evidence="4">
    <location>
        <begin position="4"/>
        <end position="333"/>
    </location>
</feature>
<keyword evidence="3" id="KW-0560">Oxidoreductase</keyword>
<dbReference type="InterPro" id="IPR051704">
    <property type="entry name" value="FAD_aromatic-hydroxylase"/>
</dbReference>
<dbReference type="Gene3D" id="3.30.9.10">
    <property type="entry name" value="D-Amino Acid Oxidase, subunit A, domain 2"/>
    <property type="match status" value="1"/>
</dbReference>
<evidence type="ECO:0000313" key="5">
    <source>
        <dbReference type="EMBL" id="KAL2848409.1"/>
    </source>
</evidence>
<evidence type="ECO:0000259" key="4">
    <source>
        <dbReference type="Pfam" id="PF01494"/>
    </source>
</evidence>
<sequence length="433" mass="48043">MKRSKVLISGAGIAGNALAFWLSKLGHEITVIERSPQLRTSGLQIDLRGHGIQLLRRMGLESAFRAKAVPELGMQVVDSAGRRQAFFPATKTRSGAQSFTSDFEIMRGDLCRLLYDAIPKERVKYIFGTSVETFEEQGDALQVRFTNGDVDEFDILVGADGLHSRTRAMMMLQGADGKDAFRPLGEYTAYYTIPRPVAQGEEYVATSYIAPGNRFVLTRRNDPNRIQVYMTGKAVTERLDSVKRGDVRGEKKVFVDVFWGAGWEVDGILQSLLETDDFYCESQGLVKLDSWHKGRVVLLGDAACCPSASTGMGTTSAMVGAYILAGEIGRQLRSPGNQCQEGVTEATVWHEAAFQAYDSKFRPFIDQIQKGVGEPSVFDKIPWSPLTIGAAHWVLWFVSCLRLDLFEGLLSDQPVKGWELPEYESFQTGHKEP</sequence>
<dbReference type="SUPFAM" id="SSF51905">
    <property type="entry name" value="FAD/NAD(P)-binding domain"/>
    <property type="match status" value="1"/>
</dbReference>
<keyword evidence="1" id="KW-0285">Flavoprotein</keyword>
<keyword evidence="2" id="KW-0274">FAD</keyword>
<keyword evidence="6" id="KW-1185">Reference proteome</keyword>